<dbReference type="Gene3D" id="2.120.10.30">
    <property type="entry name" value="TolB, C-terminal domain"/>
    <property type="match status" value="1"/>
</dbReference>
<evidence type="ECO:0000313" key="1">
    <source>
        <dbReference type="EMBL" id="MBF8190952.1"/>
    </source>
</evidence>
<accession>A0A931AL13</accession>
<dbReference type="RefSeq" id="WP_195899865.1">
    <property type="nucleotide sequence ID" value="NZ_JADOGI010000141.1"/>
</dbReference>
<dbReference type="AlphaFoldDB" id="A0A931AL13"/>
<organism evidence="1 2">
    <name type="scientific">Nonomuraea cypriaca</name>
    <dbReference type="NCBI Taxonomy" id="1187855"/>
    <lineage>
        <taxon>Bacteria</taxon>
        <taxon>Bacillati</taxon>
        <taxon>Actinomycetota</taxon>
        <taxon>Actinomycetes</taxon>
        <taxon>Streptosporangiales</taxon>
        <taxon>Streptosporangiaceae</taxon>
        <taxon>Nonomuraea</taxon>
    </lineage>
</organism>
<dbReference type="Proteomes" id="UP000605361">
    <property type="component" value="Unassembled WGS sequence"/>
</dbReference>
<evidence type="ECO:0000313" key="2">
    <source>
        <dbReference type="Proteomes" id="UP000605361"/>
    </source>
</evidence>
<dbReference type="EMBL" id="JADOGI010000141">
    <property type="protein sequence ID" value="MBF8190952.1"/>
    <property type="molecule type" value="Genomic_DNA"/>
</dbReference>
<feature type="non-terminal residue" evidence="1">
    <location>
        <position position="1"/>
    </location>
</feature>
<dbReference type="InterPro" id="IPR011042">
    <property type="entry name" value="6-blade_b-propeller_TolB-like"/>
</dbReference>
<protein>
    <recommendedName>
        <fullName evidence="3">S9 family peptidase</fullName>
    </recommendedName>
</protein>
<dbReference type="SUPFAM" id="SSF82171">
    <property type="entry name" value="DPP6 N-terminal domain-like"/>
    <property type="match status" value="1"/>
</dbReference>
<comment type="caution">
    <text evidence="1">The sequence shown here is derived from an EMBL/GenBank/DDBJ whole genome shotgun (WGS) entry which is preliminary data.</text>
</comment>
<proteinExistence type="predicted"/>
<evidence type="ECO:0008006" key="3">
    <source>
        <dbReference type="Google" id="ProtNLM"/>
    </source>
</evidence>
<sequence>TLPGTSVRIEERTGDPISLASYTVDSGDHLYVRKQTTGQFTRDPRYFEYALDPRTGLALGTDVDYSTDFFATVSIVDHATEGRRVVKLSPKPIYPTTPRWSPDGKYGLVTLYKGADGDSAEYGYGVIDIAAGTGRVFEVKEQGAGEWRFFWGTGGRSVGTWAGGRMWFYDMNGKPLRTLRDAGSPVWVEGDDVSPSGTRFLAHCTAAGTSLCAHSISADGPEPVTVPVTSSRLIGWWDDEHLAVWRARGAGAEAVVIGLSGQVTRVLATARSKDEFDAMGFRFGRTAP</sequence>
<name>A0A931AL13_9ACTN</name>
<gene>
    <name evidence="1" type="ORF">ITP53_35650</name>
</gene>
<reference evidence="1" key="1">
    <citation type="submission" date="2020-11" db="EMBL/GenBank/DDBJ databases">
        <title>Whole-genome analyses of Nonomuraea sp. K274.</title>
        <authorList>
            <person name="Veyisoglu A."/>
        </authorList>
    </citation>
    <scope>NUCLEOTIDE SEQUENCE</scope>
    <source>
        <strain evidence="1">K274</strain>
    </source>
</reference>
<keyword evidence="2" id="KW-1185">Reference proteome</keyword>